<feature type="domain" description="4Fe-4S ferredoxin-type" evidence="10">
    <location>
        <begin position="614"/>
        <end position="643"/>
    </location>
</feature>
<evidence type="ECO:0000256" key="7">
    <source>
        <dbReference type="ARBA" id="ARBA00023004"/>
    </source>
</evidence>
<dbReference type="Pfam" id="PF12838">
    <property type="entry name" value="Fer4_7"/>
    <property type="match status" value="1"/>
</dbReference>
<keyword evidence="3" id="KW-0004">4Fe-4S</keyword>
<evidence type="ECO:0000256" key="1">
    <source>
        <dbReference type="ARBA" id="ARBA00001974"/>
    </source>
</evidence>
<dbReference type="InterPro" id="IPR017896">
    <property type="entry name" value="4Fe4S_Fe-S-bd"/>
</dbReference>
<evidence type="ECO:0000259" key="10">
    <source>
        <dbReference type="PROSITE" id="PS51379"/>
    </source>
</evidence>
<evidence type="ECO:0000256" key="2">
    <source>
        <dbReference type="ARBA" id="ARBA00006561"/>
    </source>
</evidence>
<evidence type="ECO:0000256" key="8">
    <source>
        <dbReference type="ARBA" id="ARBA00023014"/>
    </source>
</evidence>
<sequence>MSEANEFCGAEEQQPQGGSRKRANRVKGRCDERSEFFLQRIGVFVCWCGSNIAATVDVSAVAAAVKNEPGVVLATDYQYMCSEVGQAKIKDAVKEHGLTGVVVCSCSPRMHEATFRKTAAAAGLNPYMVEIANIREQCSWIHKDKEEGTEKAIILAKAAIAKLNLNAPLTAGESPVTKRALVIGGGIAGIQTALDIADAGYEVDIVEKSPTIGGKMAQLDKTFPTLDCAACILTPKMVDAAQHEKIHLYTYSEVEKVSGFVGNFTVDIRKKARNVKEDLCTGCGVCMEKCPSKKAKSEFNMGLNTRSAIYVPFAQAVPNVPVIDHSACIHYKTGKCGLCEKSCPSNAIDFEQQDEIITREYGAIIAATGFNPIPMDDFDEYGYSQSPDVVTSLEFERLMNAAGPTKGVLLRPSDGRHPKTLVFVQCVGSRDTTECGKPYCSKICCMYTAKHAMLVREKYPDTEVYVFYIDVRTPGKNFDEFQRRAVEQYGVNYVKGMVGKVAEENGVLKVQASDLIGGTQMHIDADMVILAAAIEPDKSARPLATMLTASMDTNDFFTEAHPKLRPVESPTAGVFLSGICQGPKDIPETVAQAGAAASKVIGLLAKDKLTCNPCVAGANELLCNGCSACQNVCPYGAIEYVEKEINDHGVRETRRVAQVNEAVCQGCGACTVTCPSGAMDLKGFTNKQIMAEVDAICR</sequence>
<comment type="similarity">
    <text evidence="2">Belongs to the HdrA family.</text>
</comment>
<dbReference type="AlphaFoldDB" id="A0A136Q685"/>
<keyword evidence="8" id="KW-0411">Iron-sulfur</keyword>
<keyword evidence="7" id="KW-0408">Iron</keyword>
<dbReference type="Pfam" id="PF13450">
    <property type="entry name" value="NAD_binding_8"/>
    <property type="match status" value="1"/>
</dbReference>
<keyword evidence="12" id="KW-1185">Reference proteome</keyword>
<accession>A0A136Q685</accession>
<evidence type="ECO:0000313" key="12">
    <source>
        <dbReference type="Proteomes" id="UP000070366"/>
    </source>
</evidence>
<dbReference type="SUPFAM" id="SSF54862">
    <property type="entry name" value="4Fe-4S ferredoxins"/>
    <property type="match status" value="1"/>
</dbReference>
<dbReference type="GO" id="GO:0051539">
    <property type="term" value="F:4 iron, 4 sulfur cluster binding"/>
    <property type="evidence" value="ECO:0007669"/>
    <property type="project" value="UniProtKB-KW"/>
</dbReference>
<dbReference type="Pfam" id="PF00037">
    <property type="entry name" value="Fer4"/>
    <property type="match status" value="1"/>
</dbReference>
<evidence type="ECO:0000313" key="11">
    <source>
        <dbReference type="EMBL" id="KXK66160.1"/>
    </source>
</evidence>
<evidence type="ECO:0000256" key="9">
    <source>
        <dbReference type="SAM" id="MobiDB-lite"/>
    </source>
</evidence>
<comment type="caution">
    <text evidence="11">The sequence shown here is derived from an EMBL/GenBank/DDBJ whole genome shotgun (WGS) entry which is preliminary data.</text>
</comment>
<feature type="domain" description="4Fe-4S ferredoxin-type" evidence="10">
    <location>
        <begin position="655"/>
        <end position="684"/>
    </location>
</feature>
<dbReference type="SUPFAM" id="SSF51905">
    <property type="entry name" value="FAD/NAD(P)-binding domain"/>
    <property type="match status" value="1"/>
</dbReference>
<dbReference type="Gene3D" id="3.30.70.20">
    <property type="match status" value="2"/>
</dbReference>
<protein>
    <submittedName>
        <fullName evidence="11">4Fe-4S binding domain protein</fullName>
    </submittedName>
</protein>
<reference evidence="11 12" key="1">
    <citation type="submission" date="2016-02" db="EMBL/GenBank/DDBJ databases">
        <authorList>
            <person name="Wen L."/>
            <person name="He K."/>
            <person name="Yang H."/>
        </authorList>
    </citation>
    <scope>NUCLEOTIDE SEQUENCE [LARGE SCALE GENOMIC DNA]</scope>
    <source>
        <strain evidence="11 12">DSM 22607</strain>
    </source>
</reference>
<dbReference type="InterPro" id="IPR017900">
    <property type="entry name" value="4Fe4S_Fe_S_CS"/>
</dbReference>
<feature type="domain" description="4Fe-4S ferredoxin-type" evidence="10">
    <location>
        <begin position="319"/>
        <end position="353"/>
    </location>
</feature>
<keyword evidence="6" id="KW-0560">Oxidoreductase</keyword>
<dbReference type="PATRIC" id="fig|626937.4.peg.884"/>
<evidence type="ECO:0000256" key="5">
    <source>
        <dbReference type="ARBA" id="ARBA00022827"/>
    </source>
</evidence>
<comment type="cofactor">
    <cofactor evidence="1">
        <name>FAD</name>
        <dbReference type="ChEBI" id="CHEBI:57692"/>
    </cofactor>
</comment>
<feature type="region of interest" description="Disordered" evidence="9">
    <location>
        <begin position="1"/>
        <end position="25"/>
    </location>
</feature>
<dbReference type="Gene3D" id="3.40.50.720">
    <property type="entry name" value="NAD(P)-binding Rossmann-like Domain"/>
    <property type="match status" value="1"/>
</dbReference>
<proteinExistence type="inferred from homology"/>
<dbReference type="Proteomes" id="UP000070366">
    <property type="component" value="Unassembled WGS sequence"/>
</dbReference>
<gene>
    <name evidence="11" type="ORF">HMPREF3293_00896</name>
</gene>
<evidence type="ECO:0000256" key="3">
    <source>
        <dbReference type="ARBA" id="ARBA00022485"/>
    </source>
</evidence>
<dbReference type="EMBL" id="LSZW01000047">
    <property type="protein sequence ID" value="KXK66160.1"/>
    <property type="molecule type" value="Genomic_DNA"/>
</dbReference>
<organism evidence="11 12">
    <name type="scientific">Christensenella minuta</name>
    <dbReference type="NCBI Taxonomy" id="626937"/>
    <lineage>
        <taxon>Bacteria</taxon>
        <taxon>Bacillati</taxon>
        <taxon>Bacillota</taxon>
        <taxon>Clostridia</taxon>
        <taxon>Christensenellales</taxon>
        <taxon>Christensenellaceae</taxon>
        <taxon>Christensenella</taxon>
    </lineage>
</organism>
<keyword evidence="5" id="KW-0285">Flavoprotein</keyword>
<keyword evidence="4" id="KW-0479">Metal-binding</keyword>
<keyword evidence="5" id="KW-0274">FAD</keyword>
<name>A0A136Q685_9FIRM</name>
<dbReference type="InterPro" id="IPR039650">
    <property type="entry name" value="HdrA-like"/>
</dbReference>
<dbReference type="STRING" id="626937.HMPREF3293_00896"/>
<dbReference type="PANTHER" id="PTHR43498:SF1">
    <property type="entry name" value="COB--COM HETERODISULFIDE REDUCTASE IRON-SULFUR SUBUNIT A"/>
    <property type="match status" value="1"/>
</dbReference>
<evidence type="ECO:0000256" key="6">
    <source>
        <dbReference type="ARBA" id="ARBA00023002"/>
    </source>
</evidence>
<dbReference type="PROSITE" id="PS00198">
    <property type="entry name" value="4FE4S_FER_1"/>
    <property type="match status" value="3"/>
</dbReference>
<dbReference type="GO" id="GO:0016491">
    <property type="term" value="F:oxidoreductase activity"/>
    <property type="evidence" value="ECO:0007669"/>
    <property type="project" value="UniProtKB-KW"/>
</dbReference>
<dbReference type="InterPro" id="IPR036188">
    <property type="entry name" value="FAD/NAD-bd_sf"/>
</dbReference>
<dbReference type="GO" id="GO:0046872">
    <property type="term" value="F:metal ion binding"/>
    <property type="evidence" value="ECO:0007669"/>
    <property type="project" value="UniProtKB-KW"/>
</dbReference>
<evidence type="ECO:0000256" key="4">
    <source>
        <dbReference type="ARBA" id="ARBA00022723"/>
    </source>
</evidence>
<dbReference type="PANTHER" id="PTHR43498">
    <property type="entry name" value="FERREDOXIN:COB-COM HETERODISULFIDE REDUCTASE SUBUNIT A"/>
    <property type="match status" value="1"/>
</dbReference>
<dbReference type="PROSITE" id="PS51379">
    <property type="entry name" value="4FE4S_FER_2"/>
    <property type="match status" value="4"/>
</dbReference>
<feature type="domain" description="4Fe-4S ferredoxin-type" evidence="10">
    <location>
        <begin position="271"/>
        <end position="300"/>
    </location>
</feature>